<protein>
    <submittedName>
        <fullName evidence="2">Predicted protein</fullName>
    </submittedName>
</protein>
<proteinExistence type="predicted"/>
<feature type="compositionally biased region" description="Low complexity" evidence="1">
    <location>
        <begin position="158"/>
        <end position="173"/>
    </location>
</feature>
<feature type="compositionally biased region" description="Pro residues" evidence="1">
    <location>
        <begin position="174"/>
        <end position="184"/>
    </location>
</feature>
<dbReference type="Gene3D" id="3.40.50.300">
    <property type="entry name" value="P-loop containing nucleotide triphosphate hydrolases"/>
    <property type="match status" value="1"/>
</dbReference>
<feature type="region of interest" description="Disordered" evidence="1">
    <location>
        <begin position="330"/>
        <end position="359"/>
    </location>
</feature>
<dbReference type="OrthoDB" id="10464308at2759"/>
<evidence type="ECO:0000313" key="2">
    <source>
        <dbReference type="EMBL" id="EFC49373.1"/>
    </source>
</evidence>
<dbReference type="InterPro" id="IPR027417">
    <property type="entry name" value="P-loop_NTPase"/>
</dbReference>
<dbReference type="InParanoid" id="D2V1V1"/>
<feature type="compositionally biased region" description="Basic residues" evidence="1">
    <location>
        <begin position="222"/>
        <end position="231"/>
    </location>
</feature>
<dbReference type="GeneID" id="8862546"/>
<organism evidence="3">
    <name type="scientific">Naegleria gruberi</name>
    <name type="common">Amoeba</name>
    <dbReference type="NCBI Taxonomy" id="5762"/>
    <lineage>
        <taxon>Eukaryota</taxon>
        <taxon>Discoba</taxon>
        <taxon>Heterolobosea</taxon>
        <taxon>Tetramitia</taxon>
        <taxon>Eutetramitia</taxon>
        <taxon>Vahlkampfiidae</taxon>
        <taxon>Naegleria</taxon>
    </lineage>
</organism>
<dbReference type="VEuPathDB" id="AmoebaDB:NAEGRDRAFT_62705"/>
<dbReference type="AlphaFoldDB" id="D2V1V1"/>
<accession>D2V1V1</accession>
<gene>
    <name evidence="2" type="ORF">NAEGRDRAFT_62705</name>
</gene>
<dbReference type="RefSeq" id="XP_002682117.1">
    <property type="nucleotide sequence ID" value="XM_002682071.1"/>
</dbReference>
<dbReference type="Proteomes" id="UP000006671">
    <property type="component" value="Unassembled WGS sequence"/>
</dbReference>
<reference evidence="2 3" key="1">
    <citation type="journal article" date="2010" name="Cell">
        <title>The genome of Naegleria gruberi illuminates early eukaryotic versatility.</title>
        <authorList>
            <person name="Fritz-Laylin L.K."/>
            <person name="Prochnik S.E."/>
            <person name="Ginger M.L."/>
            <person name="Dacks J.B."/>
            <person name="Carpenter M.L."/>
            <person name="Field M.C."/>
            <person name="Kuo A."/>
            <person name="Paredez A."/>
            <person name="Chapman J."/>
            <person name="Pham J."/>
            <person name="Shu S."/>
            <person name="Neupane R."/>
            <person name="Cipriano M."/>
            <person name="Mancuso J."/>
            <person name="Tu H."/>
            <person name="Salamov A."/>
            <person name="Lindquist E."/>
            <person name="Shapiro H."/>
            <person name="Lucas S."/>
            <person name="Grigoriev I.V."/>
            <person name="Cande W.Z."/>
            <person name="Fulton C."/>
            <person name="Rokhsar D.S."/>
            <person name="Dawson S.C."/>
        </authorList>
    </citation>
    <scope>NUCLEOTIDE SEQUENCE [LARGE SCALE GENOMIC DNA]</scope>
    <source>
        <strain evidence="2 3">NEG-M</strain>
    </source>
</reference>
<evidence type="ECO:0000256" key="1">
    <source>
        <dbReference type="SAM" id="MobiDB-lite"/>
    </source>
</evidence>
<dbReference type="SUPFAM" id="SSF52540">
    <property type="entry name" value="P-loop containing nucleoside triphosphate hydrolases"/>
    <property type="match status" value="1"/>
</dbReference>
<feature type="compositionally biased region" description="Basic and acidic residues" evidence="1">
    <location>
        <begin position="339"/>
        <end position="355"/>
    </location>
</feature>
<name>D2V1V1_NAEGR</name>
<dbReference type="EMBL" id="GG738848">
    <property type="protein sequence ID" value="EFC49373.1"/>
    <property type="molecule type" value="Genomic_DNA"/>
</dbReference>
<evidence type="ECO:0000313" key="3">
    <source>
        <dbReference type="Proteomes" id="UP000006671"/>
    </source>
</evidence>
<feature type="compositionally biased region" description="Low complexity" evidence="1">
    <location>
        <begin position="141"/>
        <end position="150"/>
    </location>
</feature>
<dbReference type="KEGG" id="ngr:NAEGRDRAFT_62705"/>
<feature type="compositionally biased region" description="Low complexity" evidence="1">
    <location>
        <begin position="196"/>
        <end position="215"/>
    </location>
</feature>
<feature type="region of interest" description="Disordered" evidence="1">
    <location>
        <begin position="141"/>
        <end position="262"/>
    </location>
</feature>
<sequence length="693" mass="79400">MSQQHITDTSTRRQTSSFSSSLLSDHSMIDDSVTDEMEVTLSCLNYGVTTTLLQENSDIESTRQFLMSEVIDDPNVDRSKFVIVFHDIKTNKDIKITSNTQYRLLWKKLLLLPPEQREIDLMDRDQYITSVNQTREYFFSPTTSRSFSTPMRNMPVESSLSQSPYSNSQHSIPMMPPSISPLSPPQTHLVRQSPIQETSSSQQSNSNTTTNNIQSPVIHASVKTRTKKRQARPTISITPETKDETVPPTVAEDSQEIVSPSTSVPIVNEIQQQPQEEVLEPVPVKSRQGRRQKVKIEPVEDSQDLVVKTEEPLLSEDEIEIVPKKQRQARRKTIAKLPVTEREEEQEKHPFESSLKKQKSSPKIFNQNVEVFSRKQECDTIINFIQNCYEDFNPQKNVLFIYGTNGQGKTMVTTSVFDASCLEKYQLNLAGSEKASDLIYRLYEKVYTRSTDSTKKQERITKLLEYFNKKHTPALILLDEFSYSKHNKYLEQIRVAKVIILAITNDPPKNPGINFLAFNQYEQDDITSILVHEYKHKISADMIQKMMGLLKNKHDMRQIKSFVETHLIPIAHTLDTSKLIKLVNTQFSRKLDILKGLGQTTIEVLVILCCVASEKEKFNGEITSEEFRRKYEEILDDDFRSNFTEIADSTEKLAQENYIVKQGITGDIVLNIAPDLVLSSDNKTVKKILSNRK</sequence>
<keyword evidence="3" id="KW-1185">Reference proteome</keyword>